<dbReference type="AlphaFoldDB" id="B9D2E4"/>
<dbReference type="Proteomes" id="UP000003082">
    <property type="component" value="Unassembled WGS sequence"/>
</dbReference>
<accession>B9D2E4</accession>
<evidence type="ECO:0000313" key="2">
    <source>
        <dbReference type="Proteomes" id="UP000003082"/>
    </source>
</evidence>
<name>B9D2E4_CAMRE</name>
<reference evidence="1 2" key="1">
    <citation type="submission" date="2008-08" db="EMBL/GenBank/DDBJ databases">
        <authorList>
            <person name="Madupu R."/>
            <person name="Durkin A.S."/>
            <person name="Torralba M."/>
            <person name="Methe B."/>
            <person name="Sutton G.G."/>
            <person name="Strausberg R.L."/>
            <person name="Nelson K.E."/>
        </authorList>
    </citation>
    <scope>NUCLEOTIDE SEQUENCE [LARGE SCALE GENOMIC DNA]</scope>
    <source>
        <strain evidence="1 2">RM3267</strain>
    </source>
</reference>
<sequence length="53" mass="6231">MQLLAQRRRNPHHPHCTFKGCDSAIAQHVFKFVMKPNSARDFKLNLIKSDRKI</sequence>
<comment type="caution">
    <text evidence="1">The sequence shown here is derived from an EMBL/GenBank/DDBJ whole genome shotgun (WGS) entry which is preliminary data.</text>
</comment>
<dbReference type="STRING" id="553218.CAMRE0001_0374"/>
<keyword evidence="2" id="KW-1185">Reference proteome</keyword>
<organism evidence="1 2">
    <name type="scientific">Campylobacter rectus RM3267</name>
    <dbReference type="NCBI Taxonomy" id="553218"/>
    <lineage>
        <taxon>Bacteria</taxon>
        <taxon>Pseudomonadati</taxon>
        <taxon>Campylobacterota</taxon>
        <taxon>Epsilonproteobacteria</taxon>
        <taxon>Campylobacterales</taxon>
        <taxon>Campylobacteraceae</taxon>
        <taxon>Campylobacter</taxon>
    </lineage>
</organism>
<protein>
    <submittedName>
        <fullName evidence="1">Uncharacterized protein</fullName>
    </submittedName>
</protein>
<proteinExistence type="predicted"/>
<evidence type="ECO:0000313" key="1">
    <source>
        <dbReference type="EMBL" id="EEF13816.1"/>
    </source>
</evidence>
<gene>
    <name evidence="1" type="ORF">CAMRE0001_0374</name>
</gene>
<dbReference type="EMBL" id="ACFU01000013">
    <property type="protein sequence ID" value="EEF13816.1"/>
    <property type="molecule type" value="Genomic_DNA"/>
</dbReference>